<reference evidence="1 2" key="1">
    <citation type="journal article" date="2018" name="Nat. Ecol. Evol.">
        <title>Pezizomycetes genomes reveal the molecular basis of ectomycorrhizal truffle lifestyle.</title>
        <authorList>
            <person name="Murat C."/>
            <person name="Payen T."/>
            <person name="Noel B."/>
            <person name="Kuo A."/>
            <person name="Morin E."/>
            <person name="Chen J."/>
            <person name="Kohler A."/>
            <person name="Krizsan K."/>
            <person name="Balestrini R."/>
            <person name="Da Silva C."/>
            <person name="Montanini B."/>
            <person name="Hainaut M."/>
            <person name="Levati E."/>
            <person name="Barry K.W."/>
            <person name="Belfiori B."/>
            <person name="Cichocki N."/>
            <person name="Clum A."/>
            <person name="Dockter R.B."/>
            <person name="Fauchery L."/>
            <person name="Guy J."/>
            <person name="Iotti M."/>
            <person name="Le Tacon F."/>
            <person name="Lindquist E.A."/>
            <person name="Lipzen A."/>
            <person name="Malagnac F."/>
            <person name="Mello A."/>
            <person name="Molinier V."/>
            <person name="Miyauchi S."/>
            <person name="Poulain J."/>
            <person name="Riccioni C."/>
            <person name="Rubini A."/>
            <person name="Sitrit Y."/>
            <person name="Splivallo R."/>
            <person name="Traeger S."/>
            <person name="Wang M."/>
            <person name="Zifcakova L."/>
            <person name="Wipf D."/>
            <person name="Zambonelli A."/>
            <person name="Paolocci F."/>
            <person name="Nowrousian M."/>
            <person name="Ottonello S."/>
            <person name="Baldrian P."/>
            <person name="Spatafora J.W."/>
            <person name="Henrissat B."/>
            <person name="Nagy L.G."/>
            <person name="Aury J.M."/>
            <person name="Wincker P."/>
            <person name="Grigoriev I.V."/>
            <person name="Bonfante P."/>
            <person name="Martin F.M."/>
        </authorList>
    </citation>
    <scope>NUCLEOTIDE SEQUENCE [LARGE SCALE GENOMIC DNA]</scope>
    <source>
        <strain evidence="1 2">RN42</strain>
    </source>
</reference>
<dbReference type="EMBL" id="ML120007">
    <property type="protein sequence ID" value="RPA70932.1"/>
    <property type="molecule type" value="Genomic_DNA"/>
</dbReference>
<dbReference type="AlphaFoldDB" id="A0A3N4H7W3"/>
<sequence length="310" mass="36039">MAAEAHTQAGVESLDPLLRLPSEICSMIVSLVDVEDEPNSVARPALDDLIWMSLVSKSWYSWVEDYWRRFLKAEIAPGAPSSVDEAEERRRSMDRFICFICKFHDLRHITTTDDPRAPPFYIPIIGLNMCRRVVREHAGELDFYSNNTYWKRIKNGNFEHTGHSNTRLLLTHRVACCSSTGLGWDSVLSTTRSPVEAYTVRNAQRGIPKGTFYYWPLYTREYGMLERVVQYAEWRKRRSKPAIRHRYQTRSCTVERRMTLEVPGSSNALDSELDEKFKPFADVGEFEQSLRDEIARDVLRRFPQDTSRSQ</sequence>
<protein>
    <submittedName>
        <fullName evidence="1">Uncharacterized protein</fullName>
    </submittedName>
</protein>
<evidence type="ECO:0000313" key="1">
    <source>
        <dbReference type="EMBL" id="RPA70932.1"/>
    </source>
</evidence>
<evidence type="ECO:0000313" key="2">
    <source>
        <dbReference type="Proteomes" id="UP000275078"/>
    </source>
</evidence>
<organism evidence="1 2">
    <name type="scientific">Ascobolus immersus RN42</name>
    <dbReference type="NCBI Taxonomy" id="1160509"/>
    <lineage>
        <taxon>Eukaryota</taxon>
        <taxon>Fungi</taxon>
        <taxon>Dikarya</taxon>
        <taxon>Ascomycota</taxon>
        <taxon>Pezizomycotina</taxon>
        <taxon>Pezizomycetes</taxon>
        <taxon>Pezizales</taxon>
        <taxon>Ascobolaceae</taxon>
        <taxon>Ascobolus</taxon>
    </lineage>
</organism>
<gene>
    <name evidence="1" type="ORF">BJ508DRAFT_316073</name>
</gene>
<keyword evidence="2" id="KW-1185">Reference proteome</keyword>
<accession>A0A3N4H7W3</accession>
<proteinExistence type="predicted"/>
<dbReference type="Proteomes" id="UP000275078">
    <property type="component" value="Unassembled WGS sequence"/>
</dbReference>
<name>A0A3N4H7W3_ASCIM</name>